<dbReference type="PANTHER" id="PTHR10695">
    <property type="entry name" value="DEPHOSPHO-COA KINASE-RELATED"/>
    <property type="match status" value="1"/>
</dbReference>
<dbReference type="PROSITE" id="PS51219">
    <property type="entry name" value="DPCK"/>
    <property type="match status" value="1"/>
</dbReference>
<dbReference type="SUPFAM" id="SSF52540">
    <property type="entry name" value="P-loop containing nucleoside triphosphate hydrolases"/>
    <property type="match status" value="1"/>
</dbReference>
<sequence length="274" mass="30695">MDIVLSIGLSIISFFCGLTTQRCKKNNTLLPIVILCTLGYAQGYIFKHFISDKKITYILSACLLISNIFGRNLQMIGLTGGIASGKSTVINIIKENFKNIGIIDCDAIAKEVVNPDKRAYRAIVKTFGKEILLPSGEINRDKLGSLIFSDKNARGKLNRIIQPYIFLEIIKRVLGFRIKGVNNVVLDAPLLFESKILAYFCCPIVTVYVKNNDLWLERLCKRDSINAQKAQEKISCQMPIEQKIQKSDVVVENSGTLSQLEARLVTVFEKINSK</sequence>
<dbReference type="NCBIfam" id="TIGR00152">
    <property type="entry name" value="dephospho-CoA kinase"/>
    <property type="match status" value="1"/>
</dbReference>
<gene>
    <name evidence="3" type="ORF">SteCoe_21813</name>
</gene>
<accession>A0A1R2BNM9</accession>
<name>A0A1R2BNM9_9CILI</name>
<keyword evidence="1" id="KW-0547">Nucleotide-binding</keyword>
<dbReference type="EMBL" id="MPUH01000524">
    <property type="protein sequence ID" value="OMJ78381.1"/>
    <property type="molecule type" value="Genomic_DNA"/>
</dbReference>
<dbReference type="GO" id="GO:0005524">
    <property type="term" value="F:ATP binding"/>
    <property type="evidence" value="ECO:0007669"/>
    <property type="project" value="UniProtKB-KW"/>
</dbReference>
<dbReference type="Proteomes" id="UP000187209">
    <property type="component" value="Unassembled WGS sequence"/>
</dbReference>
<dbReference type="HAMAP" id="MF_00376">
    <property type="entry name" value="Dephospho_CoA_kinase"/>
    <property type="match status" value="1"/>
</dbReference>
<evidence type="ECO:0000313" key="4">
    <source>
        <dbReference type="Proteomes" id="UP000187209"/>
    </source>
</evidence>
<proteinExistence type="inferred from homology"/>
<keyword evidence="4" id="KW-1185">Reference proteome</keyword>
<evidence type="ECO:0000313" key="3">
    <source>
        <dbReference type="EMBL" id="OMJ78381.1"/>
    </source>
</evidence>
<dbReference type="OrthoDB" id="247245at2759"/>
<reference evidence="3 4" key="1">
    <citation type="submission" date="2016-11" db="EMBL/GenBank/DDBJ databases">
        <title>The macronuclear genome of Stentor coeruleus: a giant cell with tiny introns.</title>
        <authorList>
            <person name="Slabodnick M."/>
            <person name="Ruby J.G."/>
            <person name="Reiff S.B."/>
            <person name="Swart E.C."/>
            <person name="Gosai S."/>
            <person name="Prabakaran S."/>
            <person name="Witkowska E."/>
            <person name="Larue G.E."/>
            <person name="Fisher S."/>
            <person name="Freeman R.M."/>
            <person name="Gunawardena J."/>
            <person name="Chu W."/>
            <person name="Stover N.A."/>
            <person name="Gregory B.D."/>
            <person name="Nowacki M."/>
            <person name="Derisi J."/>
            <person name="Roy S.W."/>
            <person name="Marshall W.F."/>
            <person name="Sood P."/>
        </authorList>
    </citation>
    <scope>NUCLEOTIDE SEQUENCE [LARGE SCALE GENOMIC DNA]</scope>
    <source>
        <strain evidence="3">WM001</strain>
    </source>
</reference>
<keyword evidence="2" id="KW-0067">ATP-binding</keyword>
<dbReference type="GO" id="GO:0015937">
    <property type="term" value="P:coenzyme A biosynthetic process"/>
    <property type="evidence" value="ECO:0007669"/>
    <property type="project" value="InterPro"/>
</dbReference>
<dbReference type="InterPro" id="IPR001977">
    <property type="entry name" value="Depp_CoAkinase"/>
</dbReference>
<evidence type="ECO:0008006" key="5">
    <source>
        <dbReference type="Google" id="ProtNLM"/>
    </source>
</evidence>
<dbReference type="AlphaFoldDB" id="A0A1R2BNM9"/>
<evidence type="ECO:0000256" key="2">
    <source>
        <dbReference type="ARBA" id="ARBA00022840"/>
    </source>
</evidence>
<organism evidence="3 4">
    <name type="scientific">Stentor coeruleus</name>
    <dbReference type="NCBI Taxonomy" id="5963"/>
    <lineage>
        <taxon>Eukaryota</taxon>
        <taxon>Sar</taxon>
        <taxon>Alveolata</taxon>
        <taxon>Ciliophora</taxon>
        <taxon>Postciliodesmatophora</taxon>
        <taxon>Heterotrichea</taxon>
        <taxon>Heterotrichida</taxon>
        <taxon>Stentoridae</taxon>
        <taxon>Stentor</taxon>
    </lineage>
</organism>
<dbReference type="PANTHER" id="PTHR10695:SF46">
    <property type="entry name" value="BIFUNCTIONAL COENZYME A SYNTHASE-RELATED"/>
    <property type="match status" value="1"/>
</dbReference>
<dbReference type="Pfam" id="PF01121">
    <property type="entry name" value="CoaE"/>
    <property type="match status" value="1"/>
</dbReference>
<dbReference type="Gene3D" id="3.40.50.300">
    <property type="entry name" value="P-loop containing nucleotide triphosphate hydrolases"/>
    <property type="match status" value="1"/>
</dbReference>
<dbReference type="CDD" id="cd02022">
    <property type="entry name" value="DPCK"/>
    <property type="match status" value="1"/>
</dbReference>
<dbReference type="InterPro" id="IPR027417">
    <property type="entry name" value="P-loop_NTPase"/>
</dbReference>
<protein>
    <recommendedName>
        <fullName evidence="5">Dephospho-CoA kinase</fullName>
    </recommendedName>
</protein>
<evidence type="ECO:0000256" key="1">
    <source>
        <dbReference type="ARBA" id="ARBA00022741"/>
    </source>
</evidence>
<comment type="caution">
    <text evidence="3">The sequence shown here is derived from an EMBL/GenBank/DDBJ whole genome shotgun (WGS) entry which is preliminary data.</text>
</comment>
<dbReference type="GO" id="GO:0004140">
    <property type="term" value="F:dephospho-CoA kinase activity"/>
    <property type="evidence" value="ECO:0007669"/>
    <property type="project" value="InterPro"/>
</dbReference>